<accession>A0AAN7C223</accession>
<gene>
    <name evidence="3" type="ORF">C8A03DRAFT_39209</name>
</gene>
<keyword evidence="4" id="KW-1185">Reference proteome</keyword>
<dbReference type="InterPro" id="IPR024983">
    <property type="entry name" value="CHAT_dom"/>
</dbReference>
<dbReference type="Pfam" id="PF12770">
    <property type="entry name" value="CHAT"/>
    <property type="match status" value="1"/>
</dbReference>
<reference evidence="3" key="1">
    <citation type="journal article" date="2023" name="Mol. Phylogenet. Evol.">
        <title>Genome-scale phylogeny and comparative genomics of the fungal order Sordariales.</title>
        <authorList>
            <person name="Hensen N."/>
            <person name="Bonometti L."/>
            <person name="Westerberg I."/>
            <person name="Brannstrom I.O."/>
            <person name="Guillou S."/>
            <person name="Cros-Aarteil S."/>
            <person name="Calhoun S."/>
            <person name="Haridas S."/>
            <person name="Kuo A."/>
            <person name="Mondo S."/>
            <person name="Pangilinan J."/>
            <person name="Riley R."/>
            <person name="LaButti K."/>
            <person name="Andreopoulos B."/>
            <person name="Lipzen A."/>
            <person name="Chen C."/>
            <person name="Yan M."/>
            <person name="Daum C."/>
            <person name="Ng V."/>
            <person name="Clum A."/>
            <person name="Steindorff A."/>
            <person name="Ohm R.A."/>
            <person name="Martin F."/>
            <person name="Silar P."/>
            <person name="Natvig D.O."/>
            <person name="Lalanne C."/>
            <person name="Gautier V."/>
            <person name="Ament-Velasquez S.L."/>
            <person name="Kruys A."/>
            <person name="Hutchinson M.I."/>
            <person name="Powell A.J."/>
            <person name="Barry K."/>
            <person name="Miller A.N."/>
            <person name="Grigoriev I.V."/>
            <person name="Debuchy R."/>
            <person name="Gladieux P."/>
            <person name="Hiltunen Thoren M."/>
            <person name="Johannesson H."/>
        </authorList>
    </citation>
    <scope>NUCLEOTIDE SEQUENCE</scope>
    <source>
        <strain evidence="3">CBS 532.94</strain>
    </source>
</reference>
<protein>
    <submittedName>
        <fullName evidence="3">CHAT domain-containing protein</fullName>
    </submittedName>
</protein>
<dbReference type="AlphaFoldDB" id="A0AAN7C223"/>
<proteinExistence type="predicted"/>
<comment type="caution">
    <text evidence="3">The sequence shown here is derived from an EMBL/GenBank/DDBJ whole genome shotgun (WGS) entry which is preliminary data.</text>
</comment>
<evidence type="ECO:0000259" key="2">
    <source>
        <dbReference type="Pfam" id="PF12770"/>
    </source>
</evidence>
<evidence type="ECO:0000313" key="4">
    <source>
        <dbReference type="Proteomes" id="UP001303760"/>
    </source>
</evidence>
<organism evidence="3 4">
    <name type="scientific">Achaetomium macrosporum</name>
    <dbReference type="NCBI Taxonomy" id="79813"/>
    <lineage>
        <taxon>Eukaryota</taxon>
        <taxon>Fungi</taxon>
        <taxon>Dikarya</taxon>
        <taxon>Ascomycota</taxon>
        <taxon>Pezizomycotina</taxon>
        <taxon>Sordariomycetes</taxon>
        <taxon>Sordariomycetidae</taxon>
        <taxon>Sordariales</taxon>
        <taxon>Chaetomiaceae</taxon>
        <taxon>Achaetomium</taxon>
    </lineage>
</organism>
<dbReference type="Proteomes" id="UP001303760">
    <property type="component" value="Unassembled WGS sequence"/>
</dbReference>
<reference evidence="3" key="2">
    <citation type="submission" date="2023-05" db="EMBL/GenBank/DDBJ databases">
        <authorList>
            <consortium name="Lawrence Berkeley National Laboratory"/>
            <person name="Steindorff A."/>
            <person name="Hensen N."/>
            <person name="Bonometti L."/>
            <person name="Westerberg I."/>
            <person name="Brannstrom I.O."/>
            <person name="Guillou S."/>
            <person name="Cros-Aarteil S."/>
            <person name="Calhoun S."/>
            <person name="Haridas S."/>
            <person name="Kuo A."/>
            <person name="Mondo S."/>
            <person name="Pangilinan J."/>
            <person name="Riley R."/>
            <person name="Labutti K."/>
            <person name="Andreopoulos B."/>
            <person name="Lipzen A."/>
            <person name="Chen C."/>
            <person name="Yanf M."/>
            <person name="Daum C."/>
            <person name="Ng V."/>
            <person name="Clum A."/>
            <person name="Ohm R."/>
            <person name="Martin F."/>
            <person name="Silar P."/>
            <person name="Natvig D."/>
            <person name="Lalanne C."/>
            <person name="Gautier V."/>
            <person name="Ament-Velasquez S.L."/>
            <person name="Kruys A."/>
            <person name="Hutchinson M.I."/>
            <person name="Powell A.J."/>
            <person name="Barry K."/>
            <person name="Miller A.N."/>
            <person name="Grigoriev I.V."/>
            <person name="Debuchy R."/>
            <person name="Gladieux P."/>
            <person name="Thoren M.H."/>
            <person name="Johannesson H."/>
        </authorList>
    </citation>
    <scope>NUCLEOTIDE SEQUENCE</scope>
    <source>
        <strain evidence="3">CBS 532.94</strain>
    </source>
</reference>
<evidence type="ECO:0000313" key="3">
    <source>
        <dbReference type="EMBL" id="KAK4233108.1"/>
    </source>
</evidence>
<feature type="domain" description="CHAT" evidence="2">
    <location>
        <begin position="66"/>
        <end position="452"/>
    </location>
</feature>
<name>A0AAN7C223_9PEZI</name>
<dbReference type="EMBL" id="MU860667">
    <property type="protein sequence ID" value="KAK4233108.1"/>
    <property type="molecule type" value="Genomic_DNA"/>
</dbReference>
<sequence length="456" mass="49956">MWVHLGTPWIGVHVPTGPIEIVNVSEWRCDALLVQEDKVSSVSLPGLQLRDLMRRRNGLNHATAAETLQHLWDAAAEPILEALAIGPRLEDDSENNRWPHIWWIPTGPLITLPIHAAGYHAAGSHKTVIDRAISSYSSSVKALIYTRRQGSRAPTTAPASSDPGGIPRDEALLVAMAYAPSRPGERPISRLPNAQKEIQDVTDLLSTCFNLEPNMPPKRKAPCLVAIKACRIFHYAGHGHIDPYDPSASALLLEDWQMDLFTVADVRDNNRLQESAPFLAYLSACSTGAALNARLLDENIHLVEDMVCVDIAKDFYMRLAEEGGMEDAAVSRALNWAVRGLRERARCRMMMPDCGDREPASVPDEQEEKEPGSAVEVDIGPALGVLKNGDDGRENRSGEAHEGMKTAVASAPGDACPARGVDTPRALLRHANYLAEEDDDLELMSWAPYVHYGLSV</sequence>
<evidence type="ECO:0000256" key="1">
    <source>
        <dbReference type="SAM" id="MobiDB-lite"/>
    </source>
</evidence>
<feature type="region of interest" description="Disordered" evidence="1">
    <location>
        <begin position="352"/>
        <end position="376"/>
    </location>
</feature>